<dbReference type="Pfam" id="PF02298">
    <property type="entry name" value="Cu_bind_like"/>
    <property type="match status" value="1"/>
</dbReference>
<name>A0ABQ9NAG4_HEVBR</name>
<gene>
    <name evidence="3" type="ORF">P3X46_000766</name>
</gene>
<evidence type="ECO:0000259" key="2">
    <source>
        <dbReference type="PROSITE" id="PS51485"/>
    </source>
</evidence>
<dbReference type="PROSITE" id="PS51485">
    <property type="entry name" value="PHYTOCYANIN"/>
    <property type="match status" value="1"/>
</dbReference>
<proteinExistence type="predicted"/>
<feature type="domain" description="Phytocyanin" evidence="2">
    <location>
        <begin position="27"/>
        <end position="127"/>
    </location>
</feature>
<keyword evidence="1" id="KW-0732">Signal</keyword>
<dbReference type="Gene3D" id="2.60.40.420">
    <property type="entry name" value="Cupredoxins - blue copper proteins"/>
    <property type="match status" value="1"/>
</dbReference>
<dbReference type="EMBL" id="JARPOI010000001">
    <property type="protein sequence ID" value="KAJ9189481.1"/>
    <property type="molecule type" value="Genomic_DNA"/>
</dbReference>
<sequence length="181" mass="19246">MATAVKTLLALAVISVSFGGKSVGAEVHHLVGGDRGWDPSTNVASWSSGRTFRVGDKIWFTYSITQGMIAELKTKEEFDSCDVRNPTRMYSDGLDGISLNEEGIRYFVSTNSKVCKNGLKLHVEVMPEQTSDVNDIPKLSASEDAALAVAAGPTPSDSTHVGAGGAMLLSGIWLCSYIMGI</sequence>
<dbReference type="Proteomes" id="UP001174677">
    <property type="component" value="Chromosome 1"/>
</dbReference>
<evidence type="ECO:0000313" key="3">
    <source>
        <dbReference type="EMBL" id="KAJ9189481.1"/>
    </source>
</evidence>
<comment type="caution">
    <text evidence="3">The sequence shown here is derived from an EMBL/GenBank/DDBJ whole genome shotgun (WGS) entry which is preliminary data.</text>
</comment>
<keyword evidence="4" id="KW-1185">Reference proteome</keyword>
<evidence type="ECO:0000313" key="4">
    <source>
        <dbReference type="Proteomes" id="UP001174677"/>
    </source>
</evidence>
<dbReference type="InterPro" id="IPR039391">
    <property type="entry name" value="Phytocyanin-like"/>
</dbReference>
<protein>
    <recommendedName>
        <fullName evidence="2">Phytocyanin domain-containing protein</fullName>
    </recommendedName>
</protein>
<dbReference type="SUPFAM" id="SSF49503">
    <property type="entry name" value="Cupredoxins"/>
    <property type="match status" value="1"/>
</dbReference>
<feature type="chain" id="PRO_5047245574" description="Phytocyanin domain-containing protein" evidence="1">
    <location>
        <begin position="25"/>
        <end position="181"/>
    </location>
</feature>
<organism evidence="3 4">
    <name type="scientific">Hevea brasiliensis</name>
    <name type="common">Para rubber tree</name>
    <name type="synonym">Siphonia brasiliensis</name>
    <dbReference type="NCBI Taxonomy" id="3981"/>
    <lineage>
        <taxon>Eukaryota</taxon>
        <taxon>Viridiplantae</taxon>
        <taxon>Streptophyta</taxon>
        <taxon>Embryophyta</taxon>
        <taxon>Tracheophyta</taxon>
        <taxon>Spermatophyta</taxon>
        <taxon>Magnoliopsida</taxon>
        <taxon>eudicotyledons</taxon>
        <taxon>Gunneridae</taxon>
        <taxon>Pentapetalae</taxon>
        <taxon>rosids</taxon>
        <taxon>fabids</taxon>
        <taxon>Malpighiales</taxon>
        <taxon>Euphorbiaceae</taxon>
        <taxon>Crotonoideae</taxon>
        <taxon>Micrandreae</taxon>
        <taxon>Hevea</taxon>
    </lineage>
</organism>
<reference evidence="3" key="1">
    <citation type="journal article" date="2023" name="Plant Biotechnol. J.">
        <title>Chromosome-level wild Hevea brasiliensis genome provides new tools for genomic-assisted breeding and valuable loci to elevate rubber yield.</title>
        <authorList>
            <person name="Cheng H."/>
            <person name="Song X."/>
            <person name="Hu Y."/>
            <person name="Wu T."/>
            <person name="Yang Q."/>
            <person name="An Z."/>
            <person name="Feng S."/>
            <person name="Deng Z."/>
            <person name="Wu W."/>
            <person name="Zeng X."/>
            <person name="Tu M."/>
            <person name="Wang X."/>
            <person name="Huang H."/>
        </authorList>
    </citation>
    <scope>NUCLEOTIDE SEQUENCE</scope>
    <source>
        <strain evidence="3">MT/VB/25A 57/8</strain>
    </source>
</reference>
<feature type="signal peptide" evidence="1">
    <location>
        <begin position="1"/>
        <end position="24"/>
    </location>
</feature>
<dbReference type="InterPro" id="IPR003245">
    <property type="entry name" value="Phytocyanin_dom"/>
</dbReference>
<dbReference type="CDD" id="cd04216">
    <property type="entry name" value="Phytocyanin"/>
    <property type="match status" value="1"/>
</dbReference>
<dbReference type="PANTHER" id="PTHR33021:SF31">
    <property type="entry name" value="OS02G0720100 PROTEIN"/>
    <property type="match status" value="1"/>
</dbReference>
<dbReference type="InterPro" id="IPR008972">
    <property type="entry name" value="Cupredoxin"/>
</dbReference>
<dbReference type="PANTHER" id="PTHR33021">
    <property type="entry name" value="BLUE COPPER PROTEIN"/>
    <property type="match status" value="1"/>
</dbReference>
<evidence type="ECO:0000256" key="1">
    <source>
        <dbReference type="SAM" id="SignalP"/>
    </source>
</evidence>
<accession>A0ABQ9NAG4</accession>